<feature type="compositionally biased region" description="Polar residues" evidence="1">
    <location>
        <begin position="98"/>
        <end position="110"/>
    </location>
</feature>
<reference evidence="2 3" key="1">
    <citation type="journal article" date="2019" name="Int. J. Syst. Evol. Microbiol.">
        <title>The Global Catalogue of Microorganisms (GCM) 10K type strain sequencing project: providing services to taxonomists for standard genome sequencing and annotation.</title>
        <authorList>
            <consortium name="The Broad Institute Genomics Platform"/>
            <consortium name="The Broad Institute Genome Sequencing Center for Infectious Disease"/>
            <person name="Wu L."/>
            <person name="Ma J."/>
        </authorList>
    </citation>
    <scope>NUCLEOTIDE SEQUENCE [LARGE SCALE GENOMIC DNA]</scope>
    <source>
        <strain evidence="2 3">JCM 4316</strain>
    </source>
</reference>
<accession>A0ABN3H491</accession>
<dbReference type="EMBL" id="BAAASD010000049">
    <property type="protein sequence ID" value="GAA2368693.1"/>
    <property type="molecule type" value="Genomic_DNA"/>
</dbReference>
<dbReference type="Proteomes" id="UP001500253">
    <property type="component" value="Unassembled WGS sequence"/>
</dbReference>
<evidence type="ECO:0000313" key="3">
    <source>
        <dbReference type="Proteomes" id="UP001500253"/>
    </source>
</evidence>
<sequence>MLGSIATWRVASSAVSSDAVSRDAVSSDAVINGAVFDGAVFMVRSLGAGRFGPDRSVRRPGRAAGRAGRKRPRTSRGQSHPGGVSFVTMKYTGGKPAASNTASSFDSNVI</sequence>
<evidence type="ECO:0000256" key="1">
    <source>
        <dbReference type="SAM" id="MobiDB-lite"/>
    </source>
</evidence>
<name>A0ABN3H491_9ACTN</name>
<gene>
    <name evidence="2" type="ORF">GCM10010246_72890</name>
</gene>
<proteinExistence type="predicted"/>
<feature type="region of interest" description="Disordered" evidence="1">
    <location>
        <begin position="49"/>
        <end position="110"/>
    </location>
</feature>
<protein>
    <submittedName>
        <fullName evidence="2">Uncharacterized protein</fullName>
    </submittedName>
</protein>
<keyword evidence="3" id="KW-1185">Reference proteome</keyword>
<comment type="caution">
    <text evidence="2">The sequence shown here is derived from an EMBL/GenBank/DDBJ whole genome shotgun (WGS) entry which is preliminary data.</text>
</comment>
<evidence type="ECO:0000313" key="2">
    <source>
        <dbReference type="EMBL" id="GAA2368693.1"/>
    </source>
</evidence>
<organism evidence="2 3">
    <name type="scientific">Streptomyces cuspidosporus</name>
    <dbReference type="NCBI Taxonomy" id="66882"/>
    <lineage>
        <taxon>Bacteria</taxon>
        <taxon>Bacillati</taxon>
        <taxon>Actinomycetota</taxon>
        <taxon>Actinomycetes</taxon>
        <taxon>Kitasatosporales</taxon>
        <taxon>Streptomycetaceae</taxon>
        <taxon>Streptomyces</taxon>
    </lineage>
</organism>